<protein>
    <submittedName>
        <fullName evidence="1">Uncharacterized protein</fullName>
    </submittedName>
</protein>
<reference evidence="1" key="1">
    <citation type="submission" date="2021-01" db="EMBL/GenBank/DDBJ databases">
        <authorList>
            <consortium name="Genoscope - CEA"/>
            <person name="William W."/>
        </authorList>
    </citation>
    <scope>NUCLEOTIDE SEQUENCE</scope>
</reference>
<dbReference type="AlphaFoldDB" id="A0A8S1ND90"/>
<organism evidence="1 2">
    <name type="scientific">Paramecium sonneborni</name>
    <dbReference type="NCBI Taxonomy" id="65129"/>
    <lineage>
        <taxon>Eukaryota</taxon>
        <taxon>Sar</taxon>
        <taxon>Alveolata</taxon>
        <taxon>Ciliophora</taxon>
        <taxon>Intramacronucleata</taxon>
        <taxon>Oligohymenophorea</taxon>
        <taxon>Peniculida</taxon>
        <taxon>Parameciidae</taxon>
        <taxon>Paramecium</taxon>
    </lineage>
</organism>
<comment type="caution">
    <text evidence="1">The sequence shown here is derived from an EMBL/GenBank/DDBJ whole genome shotgun (WGS) entry which is preliminary data.</text>
</comment>
<dbReference type="OrthoDB" id="201504at2759"/>
<evidence type="ECO:0000313" key="1">
    <source>
        <dbReference type="EMBL" id="CAD8087045.1"/>
    </source>
</evidence>
<gene>
    <name evidence="1" type="ORF">PSON_ATCC_30995.1.T0500319</name>
</gene>
<proteinExistence type="predicted"/>
<dbReference type="EMBL" id="CAJJDN010000050">
    <property type="protein sequence ID" value="CAD8087045.1"/>
    <property type="molecule type" value="Genomic_DNA"/>
</dbReference>
<accession>A0A8S1ND90</accession>
<sequence>MEVAYGHYQNILFDKLIFYLVYKIGGNYECIVDITYSISHLVAGTLCCIFSTINFSKG</sequence>
<evidence type="ECO:0000313" key="2">
    <source>
        <dbReference type="Proteomes" id="UP000692954"/>
    </source>
</evidence>
<name>A0A8S1ND90_9CILI</name>
<keyword evidence="2" id="KW-1185">Reference proteome</keyword>
<dbReference type="Proteomes" id="UP000692954">
    <property type="component" value="Unassembled WGS sequence"/>
</dbReference>